<dbReference type="GeneID" id="78523639"/>
<evidence type="ECO:0000313" key="1">
    <source>
        <dbReference type="EMBL" id="EFY05549.1"/>
    </source>
</evidence>
<comment type="caution">
    <text evidence="1">The sequence shown here is derived from an EMBL/GenBank/DDBJ whole genome shotgun (WGS) entry which is preliminary data.</text>
</comment>
<evidence type="ECO:0008006" key="3">
    <source>
        <dbReference type="Google" id="ProtNLM"/>
    </source>
</evidence>
<name>E8LC45_9FIRM</name>
<gene>
    <name evidence="1" type="ORF">HMPREF9443_00411</name>
</gene>
<keyword evidence="2" id="KW-1185">Reference proteome</keyword>
<organism evidence="1 2">
    <name type="scientific">Phascolarctobacterium succinatutens YIT 12067</name>
    <dbReference type="NCBI Taxonomy" id="626939"/>
    <lineage>
        <taxon>Bacteria</taxon>
        <taxon>Bacillati</taxon>
        <taxon>Bacillota</taxon>
        <taxon>Negativicutes</taxon>
        <taxon>Acidaminococcales</taxon>
        <taxon>Acidaminococcaceae</taxon>
        <taxon>Phascolarctobacterium</taxon>
    </lineage>
</organism>
<reference evidence="1 2" key="1">
    <citation type="submission" date="2011-01" db="EMBL/GenBank/DDBJ databases">
        <authorList>
            <person name="Weinstock G."/>
            <person name="Sodergren E."/>
            <person name="Clifton S."/>
            <person name="Fulton L."/>
            <person name="Fulton B."/>
            <person name="Courtney L."/>
            <person name="Fronick C."/>
            <person name="Harrison M."/>
            <person name="Strong C."/>
            <person name="Farmer C."/>
            <person name="Delahaunty K."/>
            <person name="Markovic C."/>
            <person name="Hall O."/>
            <person name="Minx P."/>
            <person name="Tomlinson C."/>
            <person name="Mitreva M."/>
            <person name="Hou S."/>
            <person name="Chen J."/>
            <person name="Wollam A."/>
            <person name="Pepin K.H."/>
            <person name="Johnson M."/>
            <person name="Bhonagiri V."/>
            <person name="Zhang X."/>
            <person name="Suruliraj S."/>
            <person name="Warren W."/>
            <person name="Chinwalla A."/>
            <person name="Mardis E.R."/>
            <person name="Wilson R.K."/>
        </authorList>
    </citation>
    <scope>NUCLEOTIDE SEQUENCE [LARGE SCALE GENOMIC DNA]</scope>
    <source>
        <strain evidence="1 2">YIT 12067</strain>
    </source>
</reference>
<accession>E8LC45</accession>
<dbReference type="HOGENOM" id="CLU_3010297_0_0_9"/>
<evidence type="ECO:0000313" key="2">
    <source>
        <dbReference type="Proteomes" id="UP000004923"/>
    </source>
</evidence>
<dbReference type="Proteomes" id="UP000004923">
    <property type="component" value="Unassembled WGS sequence"/>
</dbReference>
<dbReference type="EMBL" id="AEVN01000015">
    <property type="protein sequence ID" value="EFY05549.1"/>
    <property type="molecule type" value="Genomic_DNA"/>
</dbReference>
<protein>
    <recommendedName>
        <fullName evidence="3">FeoB-associated Cys-rich membrane protein</fullName>
    </recommendedName>
</protein>
<dbReference type="AlphaFoldDB" id="E8LC45"/>
<dbReference type="RefSeq" id="WP_009144802.1">
    <property type="nucleotide sequence ID" value="NZ_GL830857.1"/>
</dbReference>
<sequence>MATWIIGLIIVGCVYLASKQVIKAHKTGGCIGCDAGGGKACCPHCKHTTTVNLRKK</sequence>
<proteinExistence type="predicted"/>